<dbReference type="AlphaFoldDB" id="A0AAN8MZZ8"/>
<dbReference type="EMBL" id="JAVHJM010000010">
    <property type="protein sequence ID" value="KAK6504378.1"/>
    <property type="molecule type" value="Genomic_DNA"/>
</dbReference>
<sequence length="653" mass="70973">MQANRNLNKLTGLPPSTPSLVLLFDIAIASSQLQLPHLHTNSPHLKVLFNISKERTSQPHQTHTLPNLALSSLTAVAASSSQKHGYFIATMAGMPDTAKTLQAHLEGFTNATDLDVKLVDTFRLQLNEESRKAALPIFLPLLTKTLPLTSSPQPLCALLISLLEPIRFSELLTLTTPAEILPTLTFPNAHIQLMGLRLLQKSTASPSEARSLASHPELVAAIVNLSLVASNTDVADLAARTLLELLSIDKVGPGGVGEGLIWRRVFGDKDIYQSFFDNCSWRNKSASMSRAEKTLAQARLLSMIPKMASMNWDIVSRSHFPQVEARFEGEGTLDGLLGFATAMVEMEFDVLMYMTVIEFYSEFLLVGPTLERGTSAGEKIYSTSKGLEYLMANNRHQSTIALYTTPPSEQSDQFTASFLTSRSASYIANYATHFPAHLRESKDLLPKVLKALSTYIPGPSGQGPHSRSLHLLTSLPPSQVLPIVVEIPLAPPHPDYLKTLATILPADEKLYREYLRKNPSFYKKLVEYASVVALKENAQASLRMMKGLAGTEFGLREIVGNTSVMEFLVTVPQRVNIAAGRGGDEGSAFGIAVSRWEVVEVVAKGMAGGGTDFDNARRVWGKVVNERVQGGVYGAGAGGLFSSAGGQVAWEGM</sequence>
<accession>A0AAN8MZZ8</accession>
<keyword evidence="2" id="KW-1185">Reference proteome</keyword>
<evidence type="ECO:0000313" key="2">
    <source>
        <dbReference type="Proteomes" id="UP001307849"/>
    </source>
</evidence>
<proteinExistence type="predicted"/>
<protein>
    <submittedName>
        <fullName evidence="1">Uncharacterized protein</fullName>
    </submittedName>
</protein>
<organism evidence="1 2">
    <name type="scientific">Arthrobotrys conoides</name>
    <dbReference type="NCBI Taxonomy" id="74498"/>
    <lineage>
        <taxon>Eukaryota</taxon>
        <taxon>Fungi</taxon>
        <taxon>Dikarya</taxon>
        <taxon>Ascomycota</taxon>
        <taxon>Pezizomycotina</taxon>
        <taxon>Orbiliomycetes</taxon>
        <taxon>Orbiliales</taxon>
        <taxon>Orbiliaceae</taxon>
        <taxon>Arthrobotrys</taxon>
    </lineage>
</organism>
<name>A0AAN8MZZ8_9PEZI</name>
<dbReference type="Proteomes" id="UP001307849">
    <property type="component" value="Unassembled WGS sequence"/>
</dbReference>
<reference evidence="1 2" key="1">
    <citation type="submission" date="2019-10" db="EMBL/GenBank/DDBJ databases">
        <authorList>
            <person name="Palmer J.M."/>
        </authorList>
    </citation>
    <scope>NUCLEOTIDE SEQUENCE [LARGE SCALE GENOMIC DNA]</scope>
    <source>
        <strain evidence="1 2">TWF506</strain>
    </source>
</reference>
<comment type="caution">
    <text evidence="1">The sequence shown here is derived from an EMBL/GenBank/DDBJ whole genome shotgun (WGS) entry which is preliminary data.</text>
</comment>
<gene>
    <name evidence="1" type="ORF">TWF506_002579</name>
</gene>
<evidence type="ECO:0000313" key="1">
    <source>
        <dbReference type="EMBL" id="KAK6504378.1"/>
    </source>
</evidence>